<dbReference type="RefSeq" id="WP_207032460.1">
    <property type="nucleotide sequence ID" value="NZ_JAFLNL010000003.1"/>
</dbReference>
<dbReference type="Gene3D" id="3.30.750.44">
    <property type="match status" value="1"/>
</dbReference>
<dbReference type="InterPro" id="IPR029045">
    <property type="entry name" value="ClpP/crotonase-like_dom_sf"/>
</dbReference>
<accession>A0ABS3G2S8</accession>
<dbReference type="Gene3D" id="3.90.226.10">
    <property type="entry name" value="2-enoyl-CoA Hydratase, Chain A, domain 1"/>
    <property type="match status" value="1"/>
</dbReference>
<dbReference type="Proteomes" id="UP000664044">
    <property type="component" value="Unassembled WGS sequence"/>
</dbReference>
<feature type="domain" description="Tail specific protease" evidence="1">
    <location>
        <begin position="111"/>
        <end position="193"/>
    </location>
</feature>
<evidence type="ECO:0000259" key="1">
    <source>
        <dbReference type="Pfam" id="PF03572"/>
    </source>
</evidence>
<sequence length="212" mass="24089">MLYTKKVLIISLIILLASCKSEPEVYLSNVMDIMKDNSINTKNIDWKSLKSSTLKKAEGKETIEEIYPIIDELIVELNDNHSFFIRKQPKLKSIATIQTIPEIEAKLFNKNVAYLKVPAFNQSGDAALEYASNIQKKIKALDRSETKGWVIDLSENSGGNMWPMYLGLAPLIGEGISGYFFDWENNNSEWGFKENAVYNGSKIKLKLENHTF</sequence>
<evidence type="ECO:0000313" key="3">
    <source>
        <dbReference type="Proteomes" id="UP000664044"/>
    </source>
</evidence>
<dbReference type="EMBL" id="JAFLNL010000003">
    <property type="protein sequence ID" value="MBO0353714.1"/>
    <property type="molecule type" value="Genomic_DNA"/>
</dbReference>
<organism evidence="2 3">
    <name type="scientific">Flagellimonas aurea</name>
    <dbReference type="NCBI Taxonomy" id="2915619"/>
    <lineage>
        <taxon>Bacteria</taxon>
        <taxon>Pseudomonadati</taxon>
        <taxon>Bacteroidota</taxon>
        <taxon>Flavobacteriia</taxon>
        <taxon>Flavobacteriales</taxon>
        <taxon>Flavobacteriaceae</taxon>
        <taxon>Flagellimonas</taxon>
    </lineage>
</organism>
<keyword evidence="3" id="KW-1185">Reference proteome</keyword>
<protein>
    <recommendedName>
        <fullName evidence="1">Tail specific protease domain-containing protein</fullName>
    </recommendedName>
</protein>
<dbReference type="SUPFAM" id="SSF52096">
    <property type="entry name" value="ClpP/crotonase"/>
    <property type="match status" value="1"/>
</dbReference>
<gene>
    <name evidence="2" type="ORF">J0656_06765</name>
</gene>
<proteinExistence type="predicted"/>
<comment type="caution">
    <text evidence="2">The sequence shown here is derived from an EMBL/GenBank/DDBJ whole genome shotgun (WGS) entry which is preliminary data.</text>
</comment>
<dbReference type="PROSITE" id="PS51257">
    <property type="entry name" value="PROKAR_LIPOPROTEIN"/>
    <property type="match status" value="1"/>
</dbReference>
<dbReference type="Pfam" id="PF03572">
    <property type="entry name" value="Peptidase_S41"/>
    <property type="match status" value="1"/>
</dbReference>
<evidence type="ECO:0000313" key="2">
    <source>
        <dbReference type="EMBL" id="MBO0353714.1"/>
    </source>
</evidence>
<dbReference type="InterPro" id="IPR005151">
    <property type="entry name" value="Tail-specific_protease"/>
</dbReference>
<name>A0ABS3G2S8_9FLAO</name>
<reference evidence="2 3" key="1">
    <citation type="submission" date="2021-03" db="EMBL/GenBank/DDBJ databases">
        <title>Muricauda lutimaris sp. nov. and Muricauda ruestringensis sp. nov, two marine members of the Flavobacteriaceae isolated from deep sea sediments of Western Pacific.</title>
        <authorList>
            <person name="Zhao S."/>
            <person name="Liu R."/>
        </authorList>
    </citation>
    <scope>NUCLEOTIDE SEQUENCE [LARGE SCALE GENOMIC DNA]</scope>
    <source>
        <strain evidence="2 3">BC31-1-A7</strain>
    </source>
</reference>